<evidence type="ECO:0000313" key="2">
    <source>
        <dbReference type="Proteomes" id="UP000054549"/>
    </source>
</evidence>
<protein>
    <submittedName>
        <fullName evidence="1">Uncharacterized protein</fullName>
    </submittedName>
</protein>
<gene>
    <name evidence="1" type="ORF">M378DRAFT_171732</name>
</gene>
<proteinExistence type="predicted"/>
<name>A0A0C2W8I8_AMAMK</name>
<reference evidence="1 2" key="1">
    <citation type="submission" date="2014-04" db="EMBL/GenBank/DDBJ databases">
        <title>Evolutionary Origins and Diversification of the Mycorrhizal Mutualists.</title>
        <authorList>
            <consortium name="DOE Joint Genome Institute"/>
            <consortium name="Mycorrhizal Genomics Consortium"/>
            <person name="Kohler A."/>
            <person name="Kuo A."/>
            <person name="Nagy L.G."/>
            <person name="Floudas D."/>
            <person name="Copeland A."/>
            <person name="Barry K.W."/>
            <person name="Cichocki N."/>
            <person name="Veneault-Fourrey C."/>
            <person name="LaButti K."/>
            <person name="Lindquist E.A."/>
            <person name="Lipzen A."/>
            <person name="Lundell T."/>
            <person name="Morin E."/>
            <person name="Murat C."/>
            <person name="Riley R."/>
            <person name="Ohm R."/>
            <person name="Sun H."/>
            <person name="Tunlid A."/>
            <person name="Henrissat B."/>
            <person name="Grigoriev I.V."/>
            <person name="Hibbett D.S."/>
            <person name="Martin F."/>
        </authorList>
    </citation>
    <scope>NUCLEOTIDE SEQUENCE [LARGE SCALE GENOMIC DNA]</scope>
    <source>
        <strain evidence="1 2">Koide BX008</strain>
    </source>
</reference>
<accession>A0A0C2W8I8</accession>
<dbReference type="HOGENOM" id="CLU_3068129_0_0_1"/>
<sequence>MEHSAGKVPFSAAAANETALPHPRTFDDAAELCFAHNKGLPGHRPSLFYPLRL</sequence>
<evidence type="ECO:0000313" key="1">
    <source>
        <dbReference type="EMBL" id="KIL57482.1"/>
    </source>
</evidence>
<dbReference type="InParanoid" id="A0A0C2W8I8"/>
<keyword evidence="2" id="KW-1185">Reference proteome</keyword>
<dbReference type="Proteomes" id="UP000054549">
    <property type="component" value="Unassembled WGS sequence"/>
</dbReference>
<dbReference type="AlphaFoldDB" id="A0A0C2W8I8"/>
<dbReference type="EMBL" id="KN818368">
    <property type="protein sequence ID" value="KIL57482.1"/>
    <property type="molecule type" value="Genomic_DNA"/>
</dbReference>
<organism evidence="1 2">
    <name type="scientific">Amanita muscaria (strain Koide BX008)</name>
    <dbReference type="NCBI Taxonomy" id="946122"/>
    <lineage>
        <taxon>Eukaryota</taxon>
        <taxon>Fungi</taxon>
        <taxon>Dikarya</taxon>
        <taxon>Basidiomycota</taxon>
        <taxon>Agaricomycotina</taxon>
        <taxon>Agaricomycetes</taxon>
        <taxon>Agaricomycetidae</taxon>
        <taxon>Agaricales</taxon>
        <taxon>Pluteineae</taxon>
        <taxon>Amanitaceae</taxon>
        <taxon>Amanita</taxon>
    </lineage>
</organism>